<dbReference type="AlphaFoldDB" id="A0A4Y2DJL2"/>
<keyword evidence="2" id="KW-1185">Reference proteome</keyword>
<accession>A0A4Y2DJL2</accession>
<proteinExistence type="predicted"/>
<evidence type="ECO:0008006" key="3">
    <source>
        <dbReference type="Google" id="ProtNLM"/>
    </source>
</evidence>
<evidence type="ECO:0000313" key="2">
    <source>
        <dbReference type="Proteomes" id="UP000499080"/>
    </source>
</evidence>
<comment type="caution">
    <text evidence="1">The sequence shown here is derived from an EMBL/GenBank/DDBJ whole genome shotgun (WGS) entry which is preliminary data.</text>
</comment>
<sequence>MNQNDWDSHLPLSILACRSANHEATGFTPAQMLFCRTLRLPSDILFGRPSDTPSSPNEYLNNLEVLFESVHAFPREGIKLARERIKTRYDSGATDHHFKDGDQVWMYNPKRRKGLSPKLQ</sequence>
<organism evidence="1 2">
    <name type="scientific">Araneus ventricosus</name>
    <name type="common">Orbweaver spider</name>
    <name type="synonym">Epeira ventricosa</name>
    <dbReference type="NCBI Taxonomy" id="182803"/>
    <lineage>
        <taxon>Eukaryota</taxon>
        <taxon>Metazoa</taxon>
        <taxon>Ecdysozoa</taxon>
        <taxon>Arthropoda</taxon>
        <taxon>Chelicerata</taxon>
        <taxon>Arachnida</taxon>
        <taxon>Araneae</taxon>
        <taxon>Araneomorphae</taxon>
        <taxon>Entelegynae</taxon>
        <taxon>Araneoidea</taxon>
        <taxon>Araneidae</taxon>
        <taxon>Araneus</taxon>
    </lineage>
</organism>
<reference evidence="1 2" key="1">
    <citation type="journal article" date="2019" name="Sci. Rep.">
        <title>Orb-weaving spider Araneus ventricosus genome elucidates the spidroin gene catalogue.</title>
        <authorList>
            <person name="Kono N."/>
            <person name="Nakamura H."/>
            <person name="Ohtoshi R."/>
            <person name="Moran D.A.P."/>
            <person name="Shinohara A."/>
            <person name="Yoshida Y."/>
            <person name="Fujiwara M."/>
            <person name="Mori M."/>
            <person name="Tomita M."/>
            <person name="Arakawa K."/>
        </authorList>
    </citation>
    <scope>NUCLEOTIDE SEQUENCE [LARGE SCALE GENOMIC DNA]</scope>
</reference>
<dbReference type="OrthoDB" id="10030726at2759"/>
<name>A0A4Y2DJL2_ARAVE</name>
<gene>
    <name evidence="1" type="ORF">AVEN_133265_1</name>
</gene>
<dbReference type="Proteomes" id="UP000499080">
    <property type="component" value="Unassembled WGS sequence"/>
</dbReference>
<protein>
    <recommendedName>
        <fullName evidence="3">Integrase catalytic domain-containing protein</fullName>
    </recommendedName>
</protein>
<evidence type="ECO:0000313" key="1">
    <source>
        <dbReference type="EMBL" id="GBM16983.1"/>
    </source>
</evidence>
<dbReference type="EMBL" id="BGPR01000382">
    <property type="protein sequence ID" value="GBM16983.1"/>
    <property type="molecule type" value="Genomic_DNA"/>
</dbReference>